<dbReference type="Gene3D" id="3.90.1150.10">
    <property type="entry name" value="Aspartate Aminotransferase, domain 1"/>
    <property type="match status" value="1"/>
</dbReference>
<comment type="similarity">
    <text evidence="2">Belongs to the class-V pyridoxal-phosphate-dependent aminotransferase family. NifS/IscS subfamily.</text>
</comment>
<dbReference type="GO" id="GO:0031071">
    <property type="term" value="F:cysteine desulfurase activity"/>
    <property type="evidence" value="ECO:0007669"/>
    <property type="project" value="UniProtKB-ARBA"/>
</dbReference>
<feature type="domain" description="Aminotransferase class V" evidence="8">
    <location>
        <begin position="2"/>
        <end position="363"/>
    </location>
</feature>
<protein>
    <submittedName>
        <fullName evidence="9">Cysteine desulfurase</fullName>
    </submittedName>
</protein>
<evidence type="ECO:0000256" key="7">
    <source>
        <dbReference type="RuleBase" id="RU004504"/>
    </source>
</evidence>
<evidence type="ECO:0000313" key="9">
    <source>
        <dbReference type="EMBL" id="SEO84766.1"/>
    </source>
</evidence>
<dbReference type="Gene3D" id="3.40.640.10">
    <property type="entry name" value="Type I PLP-dependent aspartate aminotransferase-like (Major domain)"/>
    <property type="match status" value="1"/>
</dbReference>
<keyword evidence="4" id="KW-0663">Pyridoxal phosphate</keyword>
<dbReference type="GO" id="GO:0051536">
    <property type="term" value="F:iron-sulfur cluster binding"/>
    <property type="evidence" value="ECO:0007669"/>
    <property type="project" value="UniProtKB-KW"/>
</dbReference>
<dbReference type="Proteomes" id="UP000199300">
    <property type="component" value="Unassembled WGS sequence"/>
</dbReference>
<dbReference type="STRING" id="872970.SAMN04488134_11442"/>
<dbReference type="PANTHER" id="PTHR11601">
    <property type="entry name" value="CYSTEINE DESULFURYLASE FAMILY MEMBER"/>
    <property type="match status" value="1"/>
</dbReference>
<dbReference type="PROSITE" id="PS00595">
    <property type="entry name" value="AA_TRANSFER_CLASS_5"/>
    <property type="match status" value="1"/>
</dbReference>
<gene>
    <name evidence="9" type="ORF">SAMN04488134_11442</name>
</gene>
<dbReference type="InterPro" id="IPR015421">
    <property type="entry name" value="PyrdxlP-dep_Trfase_major"/>
</dbReference>
<dbReference type="InterPro" id="IPR016454">
    <property type="entry name" value="Cysteine_dSase"/>
</dbReference>
<dbReference type="GO" id="GO:0046872">
    <property type="term" value="F:metal ion binding"/>
    <property type="evidence" value="ECO:0007669"/>
    <property type="project" value="UniProtKB-KW"/>
</dbReference>
<sequence length="376" mass="41862">MIYFDNSATTKPLQEVLESFHTVSESYYGNASSVHRLGLEASRILRKAHEQAGLLLNVNPEEIIFTSGGTEGNNLAIKGIAYAYQSRGKHIITSKIEHPSVLVACEFLATQGFEITYLPVDQTGVVKVDDIKAALREDTILVSIMHVNNELGTIQPIKEIGALLSDRRYTFFHVDDVQGFGKVKLELKDNGIDLYTLSGHKIHGLKGTGLLYVKKQVRLAPLFHGGGQQFERRSGTENLPGIVSLVKAMRVVTEYHLHHAEHIQQLNNKLRLELSHFPEVVINTIEDQAPHILNFSIPGFKPEVILHALTERNIFVSTKSACSSKKPDESAVLSAIQLPRAQSTSAIRVSFSYHNNEGEVELFARVLKKILKDLKK</sequence>
<dbReference type="RefSeq" id="WP_091500016.1">
    <property type="nucleotide sequence ID" value="NZ_FODJ01000014.1"/>
</dbReference>
<dbReference type="PANTHER" id="PTHR11601:SF50">
    <property type="entry name" value="CYSTEINE DESULFURASE ISCS 2-RELATED"/>
    <property type="match status" value="1"/>
</dbReference>
<evidence type="ECO:0000256" key="1">
    <source>
        <dbReference type="ARBA" id="ARBA00001933"/>
    </source>
</evidence>
<comment type="cofactor">
    <cofactor evidence="1 7">
        <name>pyridoxal 5'-phosphate</name>
        <dbReference type="ChEBI" id="CHEBI:597326"/>
    </cofactor>
</comment>
<evidence type="ECO:0000256" key="2">
    <source>
        <dbReference type="ARBA" id="ARBA00006490"/>
    </source>
</evidence>
<evidence type="ECO:0000256" key="4">
    <source>
        <dbReference type="ARBA" id="ARBA00022898"/>
    </source>
</evidence>
<keyword evidence="3" id="KW-0479">Metal-binding</keyword>
<reference evidence="9 10" key="1">
    <citation type="submission" date="2016-10" db="EMBL/GenBank/DDBJ databases">
        <authorList>
            <person name="de Groot N.N."/>
        </authorList>
    </citation>
    <scope>NUCLEOTIDE SEQUENCE [LARGE SCALE GENOMIC DNA]</scope>
    <source>
        <strain evidence="9 10">CGMCC 1.10434</strain>
    </source>
</reference>
<dbReference type="FunFam" id="3.40.640.10:FF:000084">
    <property type="entry name" value="IscS-like cysteine desulfurase"/>
    <property type="match status" value="1"/>
</dbReference>
<keyword evidence="5" id="KW-0408">Iron</keyword>
<name>A0A1H8T1Z0_9BACI</name>
<evidence type="ECO:0000256" key="6">
    <source>
        <dbReference type="ARBA" id="ARBA00023014"/>
    </source>
</evidence>
<proteinExistence type="inferred from homology"/>
<evidence type="ECO:0000313" key="10">
    <source>
        <dbReference type="Proteomes" id="UP000199300"/>
    </source>
</evidence>
<evidence type="ECO:0000259" key="8">
    <source>
        <dbReference type="Pfam" id="PF00266"/>
    </source>
</evidence>
<dbReference type="SUPFAM" id="SSF53383">
    <property type="entry name" value="PLP-dependent transferases"/>
    <property type="match status" value="1"/>
</dbReference>
<organism evidence="9 10">
    <name type="scientific">Amphibacillus marinus</name>
    <dbReference type="NCBI Taxonomy" id="872970"/>
    <lineage>
        <taxon>Bacteria</taxon>
        <taxon>Bacillati</taxon>
        <taxon>Bacillota</taxon>
        <taxon>Bacilli</taxon>
        <taxon>Bacillales</taxon>
        <taxon>Bacillaceae</taxon>
        <taxon>Amphibacillus</taxon>
    </lineage>
</organism>
<dbReference type="InterPro" id="IPR015422">
    <property type="entry name" value="PyrdxlP-dep_Trfase_small"/>
</dbReference>
<keyword evidence="6" id="KW-0411">Iron-sulfur</keyword>
<accession>A0A1H8T1Z0</accession>
<dbReference type="InterPro" id="IPR020578">
    <property type="entry name" value="Aminotrans_V_PyrdxlP_BS"/>
</dbReference>
<dbReference type="InterPro" id="IPR015424">
    <property type="entry name" value="PyrdxlP-dep_Trfase"/>
</dbReference>
<dbReference type="PIRSF" id="PIRSF005572">
    <property type="entry name" value="NifS"/>
    <property type="match status" value="1"/>
</dbReference>
<dbReference type="OrthoDB" id="9808002at2"/>
<keyword evidence="10" id="KW-1185">Reference proteome</keyword>
<dbReference type="AlphaFoldDB" id="A0A1H8T1Z0"/>
<dbReference type="EMBL" id="FODJ01000014">
    <property type="protein sequence ID" value="SEO84766.1"/>
    <property type="molecule type" value="Genomic_DNA"/>
</dbReference>
<evidence type="ECO:0000256" key="3">
    <source>
        <dbReference type="ARBA" id="ARBA00022723"/>
    </source>
</evidence>
<dbReference type="Pfam" id="PF00266">
    <property type="entry name" value="Aminotran_5"/>
    <property type="match status" value="1"/>
</dbReference>
<evidence type="ECO:0000256" key="5">
    <source>
        <dbReference type="ARBA" id="ARBA00023004"/>
    </source>
</evidence>
<dbReference type="InterPro" id="IPR000192">
    <property type="entry name" value="Aminotrans_V_dom"/>
</dbReference>